<feature type="transmembrane region" description="Helical" evidence="1">
    <location>
        <begin position="117"/>
        <end position="137"/>
    </location>
</feature>
<organism evidence="2 3">
    <name type="scientific">Dongia rigui</name>
    <dbReference type="NCBI Taxonomy" id="940149"/>
    <lineage>
        <taxon>Bacteria</taxon>
        <taxon>Pseudomonadati</taxon>
        <taxon>Pseudomonadota</taxon>
        <taxon>Alphaproteobacteria</taxon>
        <taxon>Rhodospirillales</taxon>
        <taxon>Dongiaceae</taxon>
        <taxon>Dongia</taxon>
    </lineage>
</organism>
<feature type="transmembrane region" description="Helical" evidence="1">
    <location>
        <begin position="45"/>
        <end position="64"/>
    </location>
</feature>
<dbReference type="InterPro" id="IPR009781">
    <property type="entry name" value="DUF1345"/>
</dbReference>
<keyword evidence="1" id="KW-0812">Transmembrane</keyword>
<reference evidence="2 3" key="1">
    <citation type="journal article" date="2013" name="Antonie Van Leeuwenhoek">
        <title>Dongia rigui sp. nov., isolated from freshwater of a large wetland in Korea.</title>
        <authorList>
            <person name="Baik K.S."/>
            <person name="Hwang Y.M."/>
            <person name="Choi J.S."/>
            <person name="Kwon J."/>
            <person name="Seong C.N."/>
        </authorList>
    </citation>
    <scope>NUCLEOTIDE SEQUENCE [LARGE SCALE GENOMIC DNA]</scope>
    <source>
        <strain evidence="2 3">04SU4-P</strain>
    </source>
</reference>
<name>A0ABU5DZP9_9PROT</name>
<dbReference type="Pfam" id="PF07077">
    <property type="entry name" value="DUF1345"/>
    <property type="match status" value="1"/>
</dbReference>
<comment type="caution">
    <text evidence="2">The sequence shown here is derived from an EMBL/GenBank/DDBJ whole genome shotgun (WGS) entry which is preliminary data.</text>
</comment>
<proteinExistence type="predicted"/>
<dbReference type="Proteomes" id="UP001271769">
    <property type="component" value="Unassembled WGS sequence"/>
</dbReference>
<sequence>MKTKRRRSWGSHVKGRQRLLAGAIAFAVAYPILSSAGLGTALPLTFAWDIGILVYLLLSSLMVFRSTREQIAHRARELDISLGEIVLLSLLAGGASLLAAVRVLVLAKDVGGQLGPLYFTTGAVTIVLSWFLVHMLFSIHYAHEFYNEGENGKPFGGLNFPGEKAPDYRDFIYFSAVIGMTCQVSDVTIERRELRHLVTAHGIISFFLNTVIVALSVGIAASLI</sequence>
<evidence type="ECO:0000313" key="3">
    <source>
        <dbReference type="Proteomes" id="UP001271769"/>
    </source>
</evidence>
<keyword evidence="1" id="KW-1133">Transmembrane helix</keyword>
<dbReference type="EMBL" id="JAXCLX010000002">
    <property type="protein sequence ID" value="MDY0872786.1"/>
    <property type="molecule type" value="Genomic_DNA"/>
</dbReference>
<accession>A0ABU5DZP9</accession>
<feature type="transmembrane region" description="Helical" evidence="1">
    <location>
        <begin position="198"/>
        <end position="221"/>
    </location>
</feature>
<feature type="transmembrane region" description="Helical" evidence="1">
    <location>
        <begin position="85"/>
        <end position="105"/>
    </location>
</feature>
<evidence type="ECO:0000256" key="1">
    <source>
        <dbReference type="SAM" id="Phobius"/>
    </source>
</evidence>
<keyword evidence="1" id="KW-0472">Membrane</keyword>
<dbReference type="RefSeq" id="WP_320501260.1">
    <property type="nucleotide sequence ID" value="NZ_JAXCLX010000002.1"/>
</dbReference>
<keyword evidence="3" id="KW-1185">Reference proteome</keyword>
<evidence type="ECO:0000313" key="2">
    <source>
        <dbReference type="EMBL" id="MDY0872786.1"/>
    </source>
</evidence>
<protein>
    <submittedName>
        <fullName evidence="2">DUF1345 domain-containing protein</fullName>
    </submittedName>
</protein>
<gene>
    <name evidence="2" type="ORF">SMD31_12660</name>
</gene>